<accession>A0A388KLH6</accession>
<keyword evidence="3" id="KW-0378">Hydrolase</keyword>
<dbReference type="PANTHER" id="PTHR32227">
    <property type="entry name" value="GLUCAN ENDO-1,3-BETA-GLUCOSIDASE BG1-RELATED-RELATED"/>
    <property type="match status" value="1"/>
</dbReference>
<dbReference type="Pfam" id="PF00332">
    <property type="entry name" value="Glyco_hydro_17"/>
    <property type="match status" value="1"/>
</dbReference>
<evidence type="ECO:0000256" key="7">
    <source>
        <dbReference type="SAM" id="MobiDB-lite"/>
    </source>
</evidence>
<organism evidence="9 10">
    <name type="scientific">Chara braunii</name>
    <name type="common">Braun's stonewort</name>
    <dbReference type="NCBI Taxonomy" id="69332"/>
    <lineage>
        <taxon>Eukaryota</taxon>
        <taxon>Viridiplantae</taxon>
        <taxon>Streptophyta</taxon>
        <taxon>Charophyceae</taxon>
        <taxon>Charales</taxon>
        <taxon>Characeae</taxon>
        <taxon>Chara</taxon>
    </lineage>
</organism>
<evidence type="ECO:0000313" key="9">
    <source>
        <dbReference type="EMBL" id="GBG70909.1"/>
    </source>
</evidence>
<evidence type="ECO:0000256" key="4">
    <source>
        <dbReference type="ARBA" id="ARBA00023157"/>
    </source>
</evidence>
<feature type="domain" description="X8" evidence="8">
    <location>
        <begin position="287"/>
        <end position="372"/>
    </location>
</feature>
<comment type="similarity">
    <text evidence="1 6">Belongs to the glycosyl hydrolase 17 family.</text>
</comment>
<sequence length="373" mass="39035">MSLSVFNVTYPPSSGMFNESYLPVIKGVLDFLNSTGSSFMVNAFPFLPTKEYPSYLPLALGDPEAERVLDNGLEYTNMVDMMVNAVAYALEREGFSTLPISIGAVGWPTEGDLIATAENAEKFNNYLVGNLVSGRGTPKRPGAAGQMQAFVFELLDEDNKTVTPENYLFESHWGIRFMNGTAKYQIDLSQGWAAAEIPAAGTPATPLASAAPPSDATASPASLTPPITTLPSVPATLPPLPGVPVSVPSIPANVSLPTIDPACVPGSRGGYPASANPAIAQTGGPATYCVANDCASDAVIESGLRWVCGGTVGLDCSPIQPGGPCYVNSTVARASWAFNLRYVNQSRVKGSCYFGGSGMIIDLNPSLGTCIYP</sequence>
<dbReference type="Gramene" id="GBG70909">
    <property type="protein sequence ID" value="GBG70909"/>
    <property type="gene ID" value="CBR_g8210"/>
</dbReference>
<proteinExistence type="inferred from homology"/>
<dbReference type="InterPro" id="IPR044965">
    <property type="entry name" value="Glyco_hydro_17_plant"/>
</dbReference>
<evidence type="ECO:0000256" key="1">
    <source>
        <dbReference type="ARBA" id="ARBA00008773"/>
    </source>
</evidence>
<keyword evidence="2" id="KW-0732">Signal</keyword>
<name>A0A388KLH6_CHABU</name>
<reference evidence="9 10" key="1">
    <citation type="journal article" date="2018" name="Cell">
        <title>The Chara Genome: Secondary Complexity and Implications for Plant Terrestrialization.</title>
        <authorList>
            <person name="Nishiyama T."/>
            <person name="Sakayama H."/>
            <person name="Vries J.D."/>
            <person name="Buschmann H."/>
            <person name="Saint-Marcoux D."/>
            <person name="Ullrich K.K."/>
            <person name="Haas F.B."/>
            <person name="Vanderstraeten L."/>
            <person name="Becker D."/>
            <person name="Lang D."/>
            <person name="Vosolsobe S."/>
            <person name="Rombauts S."/>
            <person name="Wilhelmsson P.K.I."/>
            <person name="Janitza P."/>
            <person name="Kern R."/>
            <person name="Heyl A."/>
            <person name="Rumpler F."/>
            <person name="Villalobos L.I.A.C."/>
            <person name="Clay J.M."/>
            <person name="Skokan R."/>
            <person name="Toyoda A."/>
            <person name="Suzuki Y."/>
            <person name="Kagoshima H."/>
            <person name="Schijlen E."/>
            <person name="Tajeshwar N."/>
            <person name="Catarino B."/>
            <person name="Hetherington A.J."/>
            <person name="Saltykova A."/>
            <person name="Bonnot C."/>
            <person name="Breuninger H."/>
            <person name="Symeonidi A."/>
            <person name="Radhakrishnan G.V."/>
            <person name="Van Nieuwerburgh F."/>
            <person name="Deforce D."/>
            <person name="Chang C."/>
            <person name="Karol K.G."/>
            <person name="Hedrich R."/>
            <person name="Ulvskov P."/>
            <person name="Glockner G."/>
            <person name="Delwiche C.F."/>
            <person name="Petrasek J."/>
            <person name="Van de Peer Y."/>
            <person name="Friml J."/>
            <person name="Beilby M."/>
            <person name="Dolan L."/>
            <person name="Kohara Y."/>
            <person name="Sugano S."/>
            <person name="Fujiyama A."/>
            <person name="Delaux P.-M."/>
            <person name="Quint M."/>
            <person name="TheiBen G."/>
            <person name="Hagemann M."/>
            <person name="Harholt J."/>
            <person name="Dunand C."/>
            <person name="Zachgo S."/>
            <person name="Langdale J."/>
            <person name="Maumus F."/>
            <person name="Straeten D.V.D."/>
            <person name="Gould S.B."/>
            <person name="Rensing S.A."/>
        </authorList>
    </citation>
    <scope>NUCLEOTIDE SEQUENCE [LARGE SCALE GENOMIC DNA]</scope>
    <source>
        <strain evidence="9 10">S276</strain>
    </source>
</reference>
<evidence type="ECO:0000313" key="10">
    <source>
        <dbReference type="Proteomes" id="UP000265515"/>
    </source>
</evidence>
<comment type="caution">
    <text evidence="9">The sequence shown here is derived from an EMBL/GenBank/DDBJ whole genome shotgun (WGS) entry which is preliminary data.</text>
</comment>
<dbReference type="OrthoDB" id="941679at2759"/>
<dbReference type="EMBL" id="BFEA01000137">
    <property type="protein sequence ID" value="GBG70909.1"/>
    <property type="molecule type" value="Genomic_DNA"/>
</dbReference>
<evidence type="ECO:0000256" key="3">
    <source>
        <dbReference type="ARBA" id="ARBA00022801"/>
    </source>
</evidence>
<evidence type="ECO:0000256" key="2">
    <source>
        <dbReference type="ARBA" id="ARBA00022729"/>
    </source>
</evidence>
<dbReference type="Gene3D" id="1.20.58.1040">
    <property type="match status" value="1"/>
</dbReference>
<dbReference type="InterPro" id="IPR012946">
    <property type="entry name" value="X8"/>
</dbReference>
<keyword evidence="5" id="KW-0326">Glycosidase</keyword>
<keyword evidence="10" id="KW-1185">Reference proteome</keyword>
<keyword evidence="4" id="KW-1015">Disulfide bond</keyword>
<dbReference type="SUPFAM" id="SSF51445">
    <property type="entry name" value="(Trans)glycosidases"/>
    <property type="match status" value="1"/>
</dbReference>
<dbReference type="Gene3D" id="3.20.20.80">
    <property type="entry name" value="Glycosidases"/>
    <property type="match status" value="1"/>
</dbReference>
<dbReference type="GO" id="GO:0005975">
    <property type="term" value="P:carbohydrate metabolic process"/>
    <property type="evidence" value="ECO:0007669"/>
    <property type="project" value="InterPro"/>
</dbReference>
<dbReference type="InterPro" id="IPR017853">
    <property type="entry name" value="GH"/>
</dbReference>
<dbReference type="AlphaFoldDB" id="A0A388KLH6"/>
<evidence type="ECO:0000256" key="5">
    <source>
        <dbReference type="ARBA" id="ARBA00023295"/>
    </source>
</evidence>
<feature type="region of interest" description="Disordered" evidence="7">
    <location>
        <begin position="203"/>
        <end position="224"/>
    </location>
</feature>
<dbReference type="GO" id="GO:0004553">
    <property type="term" value="F:hydrolase activity, hydrolyzing O-glycosyl compounds"/>
    <property type="evidence" value="ECO:0007669"/>
    <property type="project" value="InterPro"/>
</dbReference>
<gene>
    <name evidence="9" type="ORF">CBR_g8210</name>
</gene>
<dbReference type="Pfam" id="PF07983">
    <property type="entry name" value="X8"/>
    <property type="match status" value="1"/>
</dbReference>
<dbReference type="Proteomes" id="UP000265515">
    <property type="component" value="Unassembled WGS sequence"/>
</dbReference>
<evidence type="ECO:0000259" key="8">
    <source>
        <dbReference type="SMART" id="SM00768"/>
    </source>
</evidence>
<evidence type="ECO:0000256" key="6">
    <source>
        <dbReference type="RuleBase" id="RU004335"/>
    </source>
</evidence>
<dbReference type="InterPro" id="IPR000490">
    <property type="entry name" value="Glyco_hydro_17"/>
</dbReference>
<protein>
    <recommendedName>
        <fullName evidence="8">X8 domain-containing protein</fullName>
    </recommendedName>
</protein>
<dbReference type="SMART" id="SM00768">
    <property type="entry name" value="X8"/>
    <property type="match status" value="1"/>
</dbReference>